<comment type="caution">
    <text evidence="1">The sequence shown here is derived from an EMBL/GenBank/DDBJ whole genome shotgun (WGS) entry which is preliminary data.</text>
</comment>
<protein>
    <submittedName>
        <fullName evidence="1">Uncharacterized protein</fullName>
    </submittedName>
</protein>
<evidence type="ECO:0000313" key="1">
    <source>
        <dbReference type="EMBL" id="OGK39129.1"/>
    </source>
</evidence>
<accession>A0A1F7I6Y0</accession>
<reference evidence="1 2" key="1">
    <citation type="journal article" date="2016" name="Nat. Commun.">
        <title>Thousands of microbial genomes shed light on interconnected biogeochemical processes in an aquifer system.</title>
        <authorList>
            <person name="Anantharaman K."/>
            <person name="Brown C.T."/>
            <person name="Hug L.A."/>
            <person name="Sharon I."/>
            <person name="Castelle C.J."/>
            <person name="Probst A.J."/>
            <person name="Thomas B.C."/>
            <person name="Singh A."/>
            <person name="Wilkins M.J."/>
            <person name="Karaoz U."/>
            <person name="Brodie E.L."/>
            <person name="Williams K.H."/>
            <person name="Hubbard S.S."/>
            <person name="Banfield J.F."/>
        </authorList>
    </citation>
    <scope>NUCLEOTIDE SEQUENCE [LARGE SCALE GENOMIC DNA]</scope>
</reference>
<gene>
    <name evidence="1" type="ORF">A3A74_08340</name>
</gene>
<proteinExistence type="predicted"/>
<dbReference type="Proteomes" id="UP000179270">
    <property type="component" value="Unassembled WGS sequence"/>
</dbReference>
<dbReference type="EMBL" id="MGAF01000057">
    <property type="protein sequence ID" value="OGK39129.1"/>
    <property type="molecule type" value="Genomic_DNA"/>
</dbReference>
<evidence type="ECO:0000313" key="2">
    <source>
        <dbReference type="Proteomes" id="UP000179270"/>
    </source>
</evidence>
<organism evidence="1 2">
    <name type="scientific">Candidatus Roizmanbacteria bacterium RIFCSPLOWO2_01_FULL_35_13</name>
    <dbReference type="NCBI Taxonomy" id="1802055"/>
    <lineage>
        <taxon>Bacteria</taxon>
        <taxon>Candidatus Roizmaniibacteriota</taxon>
    </lineage>
</organism>
<sequence>MKDVDLIWEYFLRLPETNILLVNEERDLEIIGHSNGHKQNIANFFKSILDPSIKNKLQDITLTIIFENALGVKYVTQIKSGKQQINISLQPKRLNWSKKVEILVNDTYLNVELKLYKLI</sequence>
<dbReference type="AlphaFoldDB" id="A0A1F7I6Y0"/>
<name>A0A1F7I6Y0_9BACT</name>